<dbReference type="SUPFAM" id="SSF81296">
    <property type="entry name" value="E set domains"/>
    <property type="match status" value="1"/>
</dbReference>
<evidence type="ECO:0000313" key="6">
    <source>
        <dbReference type="Proteomes" id="UP000461768"/>
    </source>
</evidence>
<dbReference type="GO" id="GO:0005975">
    <property type="term" value="P:carbohydrate metabolic process"/>
    <property type="evidence" value="ECO:0007669"/>
    <property type="project" value="InterPro"/>
</dbReference>
<evidence type="ECO:0000259" key="4">
    <source>
        <dbReference type="SMART" id="SM00642"/>
    </source>
</evidence>
<dbReference type="Gene3D" id="3.20.20.80">
    <property type="entry name" value="Glycosidases"/>
    <property type="match status" value="1"/>
</dbReference>
<organism evidence="5 6">
    <name type="scientific">Candidatus Galacturonatibacter soehngenii</name>
    <dbReference type="NCBI Taxonomy" id="2307010"/>
    <lineage>
        <taxon>Bacteria</taxon>
        <taxon>Bacillati</taxon>
        <taxon>Bacillota</taxon>
        <taxon>Clostridia</taxon>
        <taxon>Lachnospirales</taxon>
        <taxon>Lachnospiraceae</taxon>
        <taxon>Candidatus Galacturonatibacter</taxon>
    </lineage>
</organism>
<reference evidence="5 6" key="1">
    <citation type="submission" date="2019-09" db="EMBL/GenBank/DDBJ databases">
        <authorList>
            <person name="Valk L.C."/>
        </authorList>
    </citation>
    <scope>NUCLEOTIDE SEQUENCE [LARGE SCALE GENOMIC DNA]</scope>
    <source>
        <strain evidence="5">GalUA</strain>
    </source>
</reference>
<evidence type="ECO:0000313" key="5">
    <source>
        <dbReference type="EMBL" id="KAB1434368.1"/>
    </source>
</evidence>
<accession>A0A7V7QHF5</accession>
<name>A0A7V7QHF5_9FIRM</name>
<dbReference type="OrthoDB" id="9805159at2"/>
<proteinExistence type="inferred from homology"/>
<dbReference type="AlphaFoldDB" id="A0A7V7QHF5"/>
<dbReference type="Gene3D" id="3.90.400.10">
    <property type="entry name" value="Oligo-1,6-glucosidase, Domain 2"/>
    <property type="match status" value="1"/>
</dbReference>
<feature type="domain" description="Glycosyl hydrolase family 13 catalytic" evidence="4">
    <location>
        <begin position="154"/>
        <end position="530"/>
    </location>
</feature>
<dbReference type="Proteomes" id="UP000461768">
    <property type="component" value="Unassembled WGS sequence"/>
</dbReference>
<reference evidence="5 6" key="2">
    <citation type="submission" date="2020-02" db="EMBL/GenBank/DDBJ databases">
        <title>Candidatus Galacturonibacter soehngenii shows hetero-acetogenic catabolism of galacturonic acid but lacks a canonical carbon monoxide dehydrogenase/acetyl-CoA synthase complex.</title>
        <authorList>
            <person name="Diender M."/>
            <person name="Stouten G.R."/>
            <person name="Petersen J.F."/>
            <person name="Nielsen P.H."/>
            <person name="Dueholm M.S."/>
            <person name="Pronk J.T."/>
            <person name="Van Loosdrecht M.C.M."/>
        </authorList>
    </citation>
    <scope>NUCLEOTIDE SEQUENCE [LARGE SCALE GENOMIC DNA]</scope>
    <source>
        <strain evidence="5">GalUA</strain>
    </source>
</reference>
<dbReference type="InterPro" id="IPR006047">
    <property type="entry name" value="GH13_cat_dom"/>
</dbReference>
<dbReference type="RefSeq" id="WP_151148422.1">
    <property type="nucleotide sequence ID" value="NZ_WAGX01000008.1"/>
</dbReference>
<comment type="caution">
    <text evidence="5">The sequence shown here is derived from an EMBL/GenBank/DDBJ whole genome shotgun (WGS) entry which is preliminary data.</text>
</comment>
<dbReference type="InterPro" id="IPR014756">
    <property type="entry name" value="Ig_E-set"/>
</dbReference>
<protein>
    <submittedName>
        <fullName evidence="5">Alpha-glycosidase</fullName>
    </submittedName>
</protein>
<dbReference type="InterPro" id="IPR013783">
    <property type="entry name" value="Ig-like_fold"/>
</dbReference>
<keyword evidence="2" id="KW-0378">Hydrolase</keyword>
<dbReference type="SUPFAM" id="SSF51011">
    <property type="entry name" value="Glycosyl hydrolase domain"/>
    <property type="match status" value="1"/>
</dbReference>
<dbReference type="Gene3D" id="2.60.40.1180">
    <property type="entry name" value="Golgi alpha-mannosidase II"/>
    <property type="match status" value="1"/>
</dbReference>
<dbReference type="PANTHER" id="PTHR10357">
    <property type="entry name" value="ALPHA-AMYLASE FAMILY MEMBER"/>
    <property type="match status" value="1"/>
</dbReference>
<dbReference type="InterPro" id="IPR013780">
    <property type="entry name" value="Glyco_hydro_b"/>
</dbReference>
<dbReference type="CDD" id="cd02857">
    <property type="entry name" value="E_set_CDase_PDE_N"/>
    <property type="match status" value="1"/>
</dbReference>
<dbReference type="Pfam" id="PF02903">
    <property type="entry name" value="Alpha-amylase_N"/>
    <property type="match status" value="1"/>
</dbReference>
<sequence length="621" mass="73483">MDFSAIVHEPKSVMSYAYDSNTLHIRLKTARNDVKKVELLAIDPFNWIPRDDGSMVYDLDKNSVFRIRMKKEQQTRDYDCWFAEIDDIEWKRIKYCFVVEDENDKYIIGCRDRILYTENEAVLYDLFNYFNYPYINEEDLYQPPTWVENTIWYQIFPDRFCNGSPNDDRKVLPWGSDPMDGAGKKFGGNLKGIIEKLDYIKEMGFNGIYLNPIFESPSSHKYDTADYLKVDSDFGDNDTLGELVKEAHKRGIKVMLDAVFNHCGFLHPFWQDVLKHGKESKYYDCFYIIDEEKPLVYGIVENGIPKDAPREHLNYRTFAFSQSMPKWNTSNPLVREYLIKVGCYWIENYDIDGWRLDVSNEVSHDFWRDFRKAVKSIKPEVYILGENWDNSYPWLQGDQFDAVMNYGFQLPVCNFFKRNSKQGTQYNTQDFQFAIGKLLTDYPRHVTRNLFNLLESHDTRRFLNVVDGNTKLAKLAYILLFTYPGSPCLYYGSEIGMNGDEHSNRQCMIWNTNNQDLEFQKFVKQLIHLRKLHESFRTDQIRWLKEGNNQKTLFYKKETQKEILYVAINNENKSNTLVSPDEMKEIKVIDCMCQQEISIDGMIELPSYGFFVYLIDKKQKE</sequence>
<dbReference type="InterPro" id="IPR045857">
    <property type="entry name" value="O16G_dom_2"/>
</dbReference>
<dbReference type="InterPro" id="IPR017853">
    <property type="entry name" value="GH"/>
</dbReference>
<dbReference type="EMBL" id="WAGX01000008">
    <property type="protein sequence ID" value="KAB1434368.1"/>
    <property type="molecule type" value="Genomic_DNA"/>
</dbReference>
<dbReference type="SMART" id="SM00642">
    <property type="entry name" value="Aamy"/>
    <property type="match status" value="1"/>
</dbReference>
<keyword evidence="6" id="KW-1185">Reference proteome</keyword>
<dbReference type="SUPFAM" id="SSF51445">
    <property type="entry name" value="(Trans)glycosidases"/>
    <property type="match status" value="1"/>
</dbReference>
<keyword evidence="3 5" id="KW-0326">Glycosidase</keyword>
<gene>
    <name evidence="5" type="ORF">F7O84_17935</name>
</gene>
<evidence type="ECO:0000256" key="1">
    <source>
        <dbReference type="ARBA" id="ARBA00008061"/>
    </source>
</evidence>
<dbReference type="CDD" id="cd11338">
    <property type="entry name" value="AmyAc_CMD"/>
    <property type="match status" value="1"/>
</dbReference>
<dbReference type="InterPro" id="IPR004185">
    <property type="entry name" value="Glyco_hydro_13_lg-like_dom"/>
</dbReference>
<dbReference type="Pfam" id="PF00128">
    <property type="entry name" value="Alpha-amylase"/>
    <property type="match status" value="1"/>
</dbReference>
<evidence type="ECO:0000256" key="2">
    <source>
        <dbReference type="ARBA" id="ARBA00022801"/>
    </source>
</evidence>
<dbReference type="GO" id="GO:0004553">
    <property type="term" value="F:hydrolase activity, hydrolyzing O-glycosyl compounds"/>
    <property type="evidence" value="ECO:0007669"/>
    <property type="project" value="InterPro"/>
</dbReference>
<comment type="similarity">
    <text evidence="1">Belongs to the glycosyl hydrolase 13 family.</text>
</comment>
<dbReference type="Gene3D" id="2.60.40.10">
    <property type="entry name" value="Immunoglobulins"/>
    <property type="match status" value="1"/>
</dbReference>
<dbReference type="PANTHER" id="PTHR10357:SF210">
    <property type="entry name" value="MALTODEXTRIN GLUCOSIDASE"/>
    <property type="match status" value="1"/>
</dbReference>
<evidence type="ECO:0000256" key="3">
    <source>
        <dbReference type="ARBA" id="ARBA00023295"/>
    </source>
</evidence>